<dbReference type="EMBL" id="LR797252">
    <property type="protein sequence ID" value="CAB4196809.1"/>
    <property type="molecule type" value="Genomic_DNA"/>
</dbReference>
<evidence type="ECO:0000313" key="1">
    <source>
        <dbReference type="EMBL" id="CAB4196809.1"/>
    </source>
</evidence>
<proteinExistence type="predicted"/>
<organism evidence="1">
    <name type="scientific">uncultured Caudovirales phage</name>
    <dbReference type="NCBI Taxonomy" id="2100421"/>
    <lineage>
        <taxon>Viruses</taxon>
        <taxon>Duplodnaviria</taxon>
        <taxon>Heunggongvirae</taxon>
        <taxon>Uroviricota</taxon>
        <taxon>Caudoviricetes</taxon>
        <taxon>Peduoviridae</taxon>
        <taxon>Maltschvirus</taxon>
        <taxon>Maltschvirus maltsch</taxon>
    </lineage>
</organism>
<protein>
    <submittedName>
        <fullName evidence="1">Uncharacterized protein</fullName>
    </submittedName>
</protein>
<name>A0A6J5RIJ5_9CAUD</name>
<gene>
    <name evidence="1" type="ORF">UFOVP1290_329</name>
</gene>
<sequence>MQYKIGDHVSINVEYEKSGIKRILSRQPLKGSTIIVKIFPIVMLNHLEETYSIMIDDDMIGWTISNFHVENNGADKKFVGKKFYDVTDDMIDSVKGPLKKKLSEPEVKIKKKIQKK</sequence>
<reference evidence="1" key="1">
    <citation type="submission" date="2020-05" db="EMBL/GenBank/DDBJ databases">
        <authorList>
            <person name="Chiriac C."/>
            <person name="Salcher M."/>
            <person name="Ghai R."/>
            <person name="Kavagutti S V."/>
        </authorList>
    </citation>
    <scope>NUCLEOTIDE SEQUENCE</scope>
</reference>
<accession>A0A6J5RIJ5</accession>